<dbReference type="Proteomes" id="UP000677875">
    <property type="component" value="Unassembled WGS sequence"/>
</dbReference>
<comment type="caution">
    <text evidence="2">The sequence shown here is derived from an EMBL/GenBank/DDBJ whole genome shotgun (WGS) entry which is preliminary data.</text>
</comment>
<dbReference type="RefSeq" id="WP_210871993.1">
    <property type="nucleotide sequence ID" value="NZ_JAGPNL010000003.1"/>
</dbReference>
<name>A0A941B7J7_9ACTN</name>
<gene>
    <name evidence="2" type="ORF">J5Y05_13580</name>
</gene>
<sequence length="191" mass="18673">MTVSHPVLALGTAVVTASGCVWYVPALADLRAGTDRPVPARSAAAACLSGWSTAAALALLFLVADGWWTPGAVAGAGAALTAGLAARAAVHRRRGARETALTWAQLGRPRPQAGPAGGRGSVAAVLAAGLAAAAAVAVLLTASAPSGTPPWLAATAPLAVVALALALAYAVRTVRPGRGRRGGPVGASRRG</sequence>
<evidence type="ECO:0000313" key="2">
    <source>
        <dbReference type="EMBL" id="MBQ0827533.1"/>
    </source>
</evidence>
<feature type="transmembrane region" description="Helical" evidence="1">
    <location>
        <begin position="42"/>
        <end position="64"/>
    </location>
</feature>
<evidence type="ECO:0000256" key="1">
    <source>
        <dbReference type="SAM" id="Phobius"/>
    </source>
</evidence>
<reference evidence="2" key="1">
    <citation type="submission" date="2021-04" db="EMBL/GenBank/DDBJ databases">
        <title>Genome seq and assembly of Streptomyces sp. RG38.</title>
        <authorList>
            <person name="Chhetri G."/>
        </authorList>
    </citation>
    <scope>NUCLEOTIDE SEQUENCE</scope>
    <source>
        <strain evidence="2">RG38</strain>
    </source>
</reference>
<proteinExistence type="predicted"/>
<organism evidence="2 3">
    <name type="scientific">Streptomyces tagetis</name>
    <dbReference type="NCBI Taxonomy" id="2820809"/>
    <lineage>
        <taxon>Bacteria</taxon>
        <taxon>Bacillati</taxon>
        <taxon>Actinomycetota</taxon>
        <taxon>Actinomycetes</taxon>
        <taxon>Kitasatosporales</taxon>
        <taxon>Streptomycetaceae</taxon>
        <taxon>Streptomyces</taxon>
    </lineage>
</organism>
<keyword evidence="3" id="KW-1185">Reference proteome</keyword>
<protein>
    <submittedName>
        <fullName evidence="2">Uncharacterized protein</fullName>
    </submittedName>
</protein>
<feature type="transmembrane region" description="Helical" evidence="1">
    <location>
        <begin position="70"/>
        <end position="90"/>
    </location>
</feature>
<evidence type="ECO:0000313" key="3">
    <source>
        <dbReference type="Proteomes" id="UP000677875"/>
    </source>
</evidence>
<keyword evidence="1" id="KW-0472">Membrane</keyword>
<feature type="transmembrane region" description="Helical" evidence="1">
    <location>
        <begin position="6"/>
        <end position="30"/>
    </location>
</feature>
<feature type="transmembrane region" description="Helical" evidence="1">
    <location>
        <begin position="122"/>
        <end position="144"/>
    </location>
</feature>
<accession>A0A941B7J7</accession>
<dbReference type="AlphaFoldDB" id="A0A941B7J7"/>
<feature type="transmembrane region" description="Helical" evidence="1">
    <location>
        <begin position="150"/>
        <end position="171"/>
    </location>
</feature>
<keyword evidence="1" id="KW-0812">Transmembrane</keyword>
<dbReference type="EMBL" id="JAGPNL010000003">
    <property type="protein sequence ID" value="MBQ0827533.1"/>
    <property type="molecule type" value="Genomic_DNA"/>
</dbReference>
<keyword evidence="1" id="KW-1133">Transmembrane helix</keyword>